<evidence type="ECO:0000313" key="4">
    <source>
        <dbReference type="Proteomes" id="UP000320333"/>
    </source>
</evidence>
<keyword evidence="1" id="KW-1133">Transmembrane helix</keyword>
<dbReference type="Pfam" id="PF24785">
    <property type="entry name" value="RXYLT1_C"/>
    <property type="match status" value="1"/>
</dbReference>
<dbReference type="InterPro" id="IPR057538">
    <property type="entry name" value="RXYLT1_C"/>
</dbReference>
<comment type="caution">
    <text evidence="3">The sequence shown here is derived from an EMBL/GenBank/DDBJ whole genome shotgun (WGS) entry which is preliminary data.</text>
</comment>
<dbReference type="EMBL" id="QEAP01000002">
    <property type="protein sequence ID" value="TPX78551.1"/>
    <property type="molecule type" value="Genomic_DNA"/>
</dbReference>
<sequence length="799" mass="90873">MPLKSSTFALSVSMPHVAPRRLQLLLLVCLANVFIFVTFSSLDLLQLYPSAIYSDAVFASPKEPLIPVSQFEVSSRLSHVYMKLASDYHYGQLPIPNGFRESIDAIQLTNMSDFNAIKPGSVIYVDSYFAGGFIIEILPNIKSRFVLVTGDSGICMPNCRLTKTGVLKVTQNPHLIYWHTSHCNGTSIASHKMGCMPIGIDQHGTARSDLQKAYEAGIGLKDGVSQRISPWEDRPEKYLLASFQVSTNPKARAPLMELLCGNETSIPHGKSKEIKALRAVTNCFYKKRMNKLDFYTNVLSQARFVVSPAGQGPDCYRTYETLFLGGYPIVKTSTIDVLFKDLPVLIVQEWEDLTVELLEHTYRDFQSRKFDFRPLYVDYWRQKSVDMNKPTHAPASPRRPLAVSAPVRSLLTPRRLHLRTILLVANLVACALFVWFRSASSVEQAADQNDSGIPKPYLSNATFEFSHEPKVRVKQMWQESDRLSHIYNKINCDYYYGRSPIAHGMMQPLQKLRISNSTDVSKFKDGFVLYVDSVSAAEFVDQILPRIKSRFVLVTGDSNLCMPNCRLTRFGTMSIVQNPYLIYWWTSHCHGIHIADHKIGCMPLGIDQHGSSRSAMQRAYQMGLGLVQGIEQRIVPWEERPERYLLSSFQISTNRTARLPVHDLFCGKKEPAVPQNLLEKVNNVRSITHCSFQKGIKKLDFYRDTLSKSLFVLSPPGAGPDCYRTYEALFLGAYPIVKSSDLDVLFKDLPVLIVNEWRDITVELLEQTYREFQSRKFDFSTLYTDYWRQQFRAPLRGIS</sequence>
<evidence type="ECO:0000256" key="1">
    <source>
        <dbReference type="SAM" id="Phobius"/>
    </source>
</evidence>
<dbReference type="PANTHER" id="PTHR15576">
    <property type="entry name" value="RIBITOL-5-PHOSPHATE XYLOSYLTRANSFERASE 1"/>
    <property type="match status" value="1"/>
</dbReference>
<feature type="transmembrane region" description="Helical" evidence="1">
    <location>
        <begin position="24"/>
        <end position="45"/>
    </location>
</feature>
<accession>A0A507FQ51</accession>
<keyword evidence="1" id="KW-0812">Transmembrane</keyword>
<feature type="domain" description="RXYLT1 C-terminal" evidence="2">
    <location>
        <begin position="695"/>
        <end position="739"/>
    </location>
</feature>
<dbReference type="PANTHER" id="PTHR15576:SF1">
    <property type="entry name" value="RIBITOL-5-PHOSPHATE XYLOSYLTRANSFERASE 1"/>
    <property type="match status" value="1"/>
</dbReference>
<organism evidence="3 4">
    <name type="scientific">Chytriomyces confervae</name>
    <dbReference type="NCBI Taxonomy" id="246404"/>
    <lineage>
        <taxon>Eukaryota</taxon>
        <taxon>Fungi</taxon>
        <taxon>Fungi incertae sedis</taxon>
        <taxon>Chytridiomycota</taxon>
        <taxon>Chytridiomycota incertae sedis</taxon>
        <taxon>Chytridiomycetes</taxon>
        <taxon>Chytridiales</taxon>
        <taxon>Chytriomycetaceae</taxon>
        <taxon>Chytriomyces</taxon>
    </lineage>
</organism>
<dbReference type="GO" id="GO:0120053">
    <property type="term" value="F:ribitol beta-1,4-xylosyltransferase activity"/>
    <property type="evidence" value="ECO:0007669"/>
    <property type="project" value="InterPro"/>
</dbReference>
<dbReference type="AlphaFoldDB" id="A0A507FQ51"/>
<evidence type="ECO:0000313" key="3">
    <source>
        <dbReference type="EMBL" id="TPX78551.1"/>
    </source>
</evidence>
<name>A0A507FQ51_9FUNG</name>
<dbReference type="GO" id="GO:0005794">
    <property type="term" value="C:Golgi apparatus"/>
    <property type="evidence" value="ECO:0007669"/>
    <property type="project" value="TreeGrafter"/>
</dbReference>
<proteinExistence type="predicted"/>
<dbReference type="GO" id="GO:0035269">
    <property type="term" value="P:protein O-linked glycosylation via mannose"/>
    <property type="evidence" value="ECO:0007669"/>
    <property type="project" value="InterPro"/>
</dbReference>
<keyword evidence="1" id="KW-0472">Membrane</keyword>
<dbReference type="OrthoDB" id="2103663at2759"/>
<dbReference type="InterPro" id="IPR055286">
    <property type="entry name" value="RXYLT1-like"/>
</dbReference>
<protein>
    <recommendedName>
        <fullName evidence="2">RXYLT1 C-terminal domain-containing protein</fullName>
    </recommendedName>
</protein>
<gene>
    <name evidence="3" type="ORF">CcCBS67573_g00114</name>
</gene>
<dbReference type="Proteomes" id="UP000320333">
    <property type="component" value="Unassembled WGS sequence"/>
</dbReference>
<evidence type="ECO:0000259" key="2">
    <source>
        <dbReference type="Pfam" id="PF24785"/>
    </source>
</evidence>
<reference evidence="3 4" key="1">
    <citation type="journal article" date="2019" name="Sci. Rep.">
        <title>Comparative genomics of chytrid fungi reveal insights into the obligate biotrophic and pathogenic lifestyle of Synchytrium endobioticum.</title>
        <authorList>
            <person name="van de Vossenberg B.T.L.H."/>
            <person name="Warris S."/>
            <person name="Nguyen H.D.T."/>
            <person name="van Gent-Pelzer M.P.E."/>
            <person name="Joly D.L."/>
            <person name="van de Geest H.C."/>
            <person name="Bonants P.J.M."/>
            <person name="Smith D.S."/>
            <person name="Levesque C.A."/>
            <person name="van der Lee T.A.J."/>
        </authorList>
    </citation>
    <scope>NUCLEOTIDE SEQUENCE [LARGE SCALE GENOMIC DNA]</scope>
    <source>
        <strain evidence="3 4">CBS 675.73</strain>
    </source>
</reference>
<keyword evidence="4" id="KW-1185">Reference proteome</keyword>